<dbReference type="Pfam" id="PF04203">
    <property type="entry name" value="Sortase"/>
    <property type="match status" value="1"/>
</dbReference>
<evidence type="ECO:0000256" key="2">
    <source>
        <dbReference type="PIRSR" id="PIRSR605754-1"/>
    </source>
</evidence>
<organism evidence="4 5">
    <name type="scientific">Corynebacterium uropygiale</name>
    <dbReference type="NCBI Taxonomy" id="1775911"/>
    <lineage>
        <taxon>Bacteria</taxon>
        <taxon>Bacillati</taxon>
        <taxon>Actinomycetota</taxon>
        <taxon>Actinomycetes</taxon>
        <taxon>Mycobacteriales</taxon>
        <taxon>Corynebacteriaceae</taxon>
        <taxon>Corynebacterium</taxon>
    </lineage>
</organism>
<name>A0A9X1U7J5_9CORY</name>
<dbReference type="NCBIfam" id="NF033745">
    <property type="entry name" value="class_C_sortase"/>
    <property type="match status" value="1"/>
</dbReference>
<accession>A0A9X1U7J5</accession>
<keyword evidence="3" id="KW-0812">Transmembrane</keyword>
<dbReference type="InterPro" id="IPR042002">
    <property type="entry name" value="Sortase_C"/>
</dbReference>
<keyword evidence="5" id="KW-1185">Reference proteome</keyword>
<keyword evidence="3" id="KW-1133">Transmembrane helix</keyword>
<reference evidence="4" key="1">
    <citation type="submission" date="2022-01" db="EMBL/GenBank/DDBJ databases">
        <title>Corynebacterium sp. nov isolated from isolated from the feces of the greater white-fronted geese (Anser albifrons) at Poyang Lake, PR China.</title>
        <authorList>
            <person name="Liu Q."/>
        </authorList>
    </citation>
    <scope>NUCLEOTIDE SEQUENCE</scope>
    <source>
        <strain evidence="4">JCM 32435</strain>
    </source>
</reference>
<keyword evidence="3" id="KW-0472">Membrane</keyword>
<dbReference type="Proteomes" id="UP001139336">
    <property type="component" value="Unassembled WGS sequence"/>
</dbReference>
<protein>
    <submittedName>
        <fullName evidence="4">Class C sortase</fullName>
    </submittedName>
</protein>
<gene>
    <name evidence="4" type="ORF">L1O03_06435</name>
</gene>
<evidence type="ECO:0000313" key="5">
    <source>
        <dbReference type="Proteomes" id="UP001139336"/>
    </source>
</evidence>
<feature type="transmembrane region" description="Helical" evidence="3">
    <location>
        <begin position="20"/>
        <end position="38"/>
    </location>
</feature>
<comment type="caution">
    <text evidence="4">The sequence shown here is derived from an EMBL/GenBank/DDBJ whole genome shotgun (WGS) entry which is preliminary data.</text>
</comment>
<evidence type="ECO:0000256" key="3">
    <source>
        <dbReference type="SAM" id="Phobius"/>
    </source>
</evidence>
<dbReference type="InterPro" id="IPR005754">
    <property type="entry name" value="Sortase"/>
</dbReference>
<dbReference type="EMBL" id="JAKGSI010000003">
    <property type="protein sequence ID" value="MCF4006817.1"/>
    <property type="molecule type" value="Genomic_DNA"/>
</dbReference>
<dbReference type="InterPro" id="IPR023365">
    <property type="entry name" value="Sortase_dom-sf"/>
</dbReference>
<feature type="active site" description="Acyl-thioester intermediate" evidence="2">
    <location>
        <position position="224"/>
    </location>
</feature>
<dbReference type="NCBIfam" id="TIGR01076">
    <property type="entry name" value="sortase_fam"/>
    <property type="match status" value="1"/>
</dbReference>
<dbReference type="GO" id="GO:0016787">
    <property type="term" value="F:hydrolase activity"/>
    <property type="evidence" value="ECO:0007669"/>
    <property type="project" value="UniProtKB-KW"/>
</dbReference>
<dbReference type="RefSeq" id="WP_236118627.1">
    <property type="nucleotide sequence ID" value="NZ_JAKGSI010000003.1"/>
</dbReference>
<sequence length="291" mass="33318">MKKTVTHDSSSTKDNRRRVWVTVLLVLVGLTIMLYPLVSTNWNNYVQNKASNEYAKFTQEQPEEVLKDRLASAREWNSRHRDTPILDPWLTQLDDTDPDYKDYLQQLNDAPAMAQLKIPSLDINLPIYHGSSEETLKHGVGHLYGSGLPIGGEGNHAVLTGHTGLSTATLFDNLKNINEKDAIYINVYNEKLKYEVHDIEIVLPEETDSLKPVEGQDLITLITCTPYGINSHRLLVHAHRVPLEPEDLEAMEKSGFHWQWWMYVSLLLGLIVLILLIRWIITNTKRQRSES</sequence>
<feature type="transmembrane region" description="Helical" evidence="3">
    <location>
        <begin position="260"/>
        <end position="281"/>
    </location>
</feature>
<dbReference type="CDD" id="cd05827">
    <property type="entry name" value="Sortase_C"/>
    <property type="match status" value="1"/>
</dbReference>
<keyword evidence="1" id="KW-0378">Hydrolase</keyword>
<dbReference type="SUPFAM" id="SSF63817">
    <property type="entry name" value="Sortase"/>
    <property type="match status" value="1"/>
</dbReference>
<dbReference type="Gene3D" id="2.40.260.10">
    <property type="entry name" value="Sortase"/>
    <property type="match status" value="1"/>
</dbReference>
<dbReference type="AlphaFoldDB" id="A0A9X1U7J5"/>
<proteinExistence type="predicted"/>
<evidence type="ECO:0000313" key="4">
    <source>
        <dbReference type="EMBL" id="MCF4006817.1"/>
    </source>
</evidence>
<evidence type="ECO:0000256" key="1">
    <source>
        <dbReference type="ARBA" id="ARBA00022801"/>
    </source>
</evidence>
<feature type="active site" description="Proton donor/acceptor" evidence="2">
    <location>
        <position position="162"/>
    </location>
</feature>